<evidence type="ECO:0000256" key="4">
    <source>
        <dbReference type="ARBA" id="ARBA00022807"/>
    </source>
</evidence>
<accession>A0A0K1RER2</accession>
<dbReference type="KEGG" id="crie:AK829_07380"/>
<feature type="coiled-coil region" evidence="5">
    <location>
        <begin position="92"/>
        <end position="119"/>
    </location>
</feature>
<dbReference type="InterPro" id="IPR038765">
    <property type="entry name" value="Papain-like_cys_pep_sf"/>
</dbReference>
<reference evidence="7 8" key="1">
    <citation type="submission" date="2015-08" db="EMBL/GenBank/DDBJ databases">
        <authorList>
            <person name="Babu N.S."/>
            <person name="Beckwith C.J."/>
            <person name="Beseler K.G."/>
            <person name="Brison A."/>
            <person name="Carone J.V."/>
            <person name="Caskin T.P."/>
            <person name="Diamond M."/>
            <person name="Durham M.E."/>
            <person name="Foxe J.M."/>
            <person name="Go M."/>
            <person name="Henderson B.A."/>
            <person name="Jones I.B."/>
            <person name="McGettigan J.A."/>
            <person name="Micheletti S.J."/>
            <person name="Nasrallah M.E."/>
            <person name="Ortiz D."/>
            <person name="Piller C.R."/>
            <person name="Privatt S.R."/>
            <person name="Schneider S.L."/>
            <person name="Sharp S."/>
            <person name="Smith T.C."/>
            <person name="Stanton J.D."/>
            <person name="Ullery H.E."/>
            <person name="Wilson R.J."/>
            <person name="Serrano M.G."/>
            <person name="Buck G."/>
            <person name="Lee V."/>
            <person name="Wang Y."/>
            <person name="Carvalho R."/>
            <person name="Voegtly L."/>
            <person name="Shi R."/>
            <person name="Duckworth R."/>
            <person name="Johnson A."/>
            <person name="Loviza R."/>
            <person name="Walstead R."/>
            <person name="Shah Z."/>
            <person name="Kiflezghi M."/>
            <person name="Wade K."/>
            <person name="Ball S.L."/>
            <person name="Bradley K.W."/>
            <person name="Asai D.J."/>
            <person name="Bowman C.A."/>
            <person name="Russell D.A."/>
            <person name="Pope W.H."/>
            <person name="Jacobs-Sera D."/>
            <person name="Hendrix R.W."/>
            <person name="Hatfull G.F."/>
        </authorList>
    </citation>
    <scope>NUCLEOTIDE SEQUENCE [LARGE SCALE GENOMIC DNA]</scope>
    <source>
        <strain evidence="7 8">PUDD_83A45</strain>
    </source>
</reference>
<name>A0A0K1RER2_9CORY</name>
<dbReference type="PATRIC" id="fig|156976.3.peg.1472"/>
<evidence type="ECO:0000256" key="2">
    <source>
        <dbReference type="ARBA" id="ARBA00022670"/>
    </source>
</evidence>
<comment type="similarity">
    <text evidence="1">Belongs to the peptidase C40 family.</text>
</comment>
<gene>
    <name evidence="7" type="ORF">AK829_07380</name>
</gene>
<keyword evidence="8" id="KW-1185">Reference proteome</keyword>
<dbReference type="Pfam" id="PF00877">
    <property type="entry name" value="NLPC_P60"/>
    <property type="match status" value="1"/>
</dbReference>
<dbReference type="Gene3D" id="3.90.1720.10">
    <property type="entry name" value="endopeptidase domain like (from Nostoc punctiforme)"/>
    <property type="match status" value="1"/>
</dbReference>
<evidence type="ECO:0000256" key="5">
    <source>
        <dbReference type="SAM" id="Coils"/>
    </source>
</evidence>
<keyword evidence="2" id="KW-0645">Protease</keyword>
<sequence length="297" mass="30294">MPTLPGFQIPGFDAFGALAQLVGADPGKHVEMVRALEAFRGQISDKISRASLQCAATAATLTGLAMDVVSKGVKVLGASAVLGPIGVGLAVVTLIKEALQRAKQELDRLEAALGSLAGELARDTQAALAVMVPGSGSAVQQAMAQLERHAGNVMGATTPASISEVPAVNHAAAYSAPPAARAPSAAGAAAAELAKSQVGTPYSWGGSAPGGFDCSGLTSWAYRQAGVEIPRVAADQRVGRQVSYEELAPGDLVVWSGHVAMYTGDGMMVEAGSPVQMNPVRTDNIGMPFMGFWRPTG</sequence>
<dbReference type="InterPro" id="IPR000064">
    <property type="entry name" value="NLP_P60_dom"/>
</dbReference>
<dbReference type="PROSITE" id="PS51935">
    <property type="entry name" value="NLPC_P60"/>
    <property type="match status" value="1"/>
</dbReference>
<dbReference type="InterPro" id="IPR051794">
    <property type="entry name" value="PG_Endopeptidase_C40"/>
</dbReference>
<evidence type="ECO:0000256" key="1">
    <source>
        <dbReference type="ARBA" id="ARBA00007074"/>
    </source>
</evidence>
<dbReference type="EMBL" id="CP012342">
    <property type="protein sequence ID" value="AKV59917.1"/>
    <property type="molecule type" value="Genomic_DNA"/>
</dbReference>
<feature type="domain" description="NlpC/P60" evidence="6">
    <location>
        <begin position="184"/>
        <end position="297"/>
    </location>
</feature>
<dbReference type="Proteomes" id="UP000060016">
    <property type="component" value="Chromosome"/>
</dbReference>
<evidence type="ECO:0000259" key="6">
    <source>
        <dbReference type="PROSITE" id="PS51935"/>
    </source>
</evidence>
<dbReference type="GO" id="GO:0008234">
    <property type="term" value="F:cysteine-type peptidase activity"/>
    <property type="evidence" value="ECO:0007669"/>
    <property type="project" value="UniProtKB-KW"/>
</dbReference>
<dbReference type="AlphaFoldDB" id="A0A0K1RER2"/>
<dbReference type="PANTHER" id="PTHR47359:SF3">
    <property type="entry name" value="NLP_P60 DOMAIN-CONTAINING PROTEIN-RELATED"/>
    <property type="match status" value="1"/>
</dbReference>
<keyword evidence="5" id="KW-0175">Coiled coil</keyword>
<dbReference type="STRING" id="156976.AK829_07380"/>
<keyword evidence="4" id="KW-0788">Thiol protease</keyword>
<dbReference type="GO" id="GO:0006508">
    <property type="term" value="P:proteolysis"/>
    <property type="evidence" value="ECO:0007669"/>
    <property type="project" value="UniProtKB-KW"/>
</dbReference>
<organism evidence="7 8">
    <name type="scientific">Corynebacterium riegelii</name>
    <dbReference type="NCBI Taxonomy" id="156976"/>
    <lineage>
        <taxon>Bacteria</taxon>
        <taxon>Bacillati</taxon>
        <taxon>Actinomycetota</taxon>
        <taxon>Actinomycetes</taxon>
        <taxon>Mycobacteriales</taxon>
        <taxon>Corynebacteriaceae</taxon>
        <taxon>Corynebacterium</taxon>
    </lineage>
</organism>
<dbReference type="SUPFAM" id="SSF54001">
    <property type="entry name" value="Cysteine proteinases"/>
    <property type="match status" value="1"/>
</dbReference>
<proteinExistence type="inferred from homology"/>
<evidence type="ECO:0000256" key="3">
    <source>
        <dbReference type="ARBA" id="ARBA00022801"/>
    </source>
</evidence>
<evidence type="ECO:0000313" key="8">
    <source>
        <dbReference type="Proteomes" id="UP000060016"/>
    </source>
</evidence>
<dbReference type="PANTHER" id="PTHR47359">
    <property type="entry name" value="PEPTIDOGLYCAN DL-ENDOPEPTIDASE CWLO"/>
    <property type="match status" value="1"/>
</dbReference>
<keyword evidence="3" id="KW-0378">Hydrolase</keyword>
<evidence type="ECO:0000313" key="7">
    <source>
        <dbReference type="EMBL" id="AKV59917.1"/>
    </source>
</evidence>
<protein>
    <recommendedName>
        <fullName evidence="6">NlpC/P60 domain-containing protein</fullName>
    </recommendedName>
</protein>